<keyword evidence="4" id="KW-1185">Reference proteome</keyword>
<protein>
    <recommendedName>
        <fullName evidence="2">Glycosyltransferase N-terminal domain-containing protein</fullName>
    </recommendedName>
</protein>
<evidence type="ECO:0000313" key="3">
    <source>
        <dbReference type="EMBL" id="KAF3433709.1"/>
    </source>
</evidence>
<gene>
    <name evidence="3" type="ORF">FNV43_RR24812</name>
</gene>
<comment type="caution">
    <text evidence="3">The sequence shown here is derived from an EMBL/GenBank/DDBJ whole genome shotgun (WGS) entry which is preliminary data.</text>
</comment>
<comment type="similarity">
    <text evidence="1">Belongs to the UDP-glycosyltransferase family.</text>
</comment>
<evidence type="ECO:0000259" key="2">
    <source>
        <dbReference type="Pfam" id="PF26168"/>
    </source>
</evidence>
<dbReference type="Pfam" id="PF26168">
    <property type="entry name" value="Glyco_transf_N"/>
    <property type="match status" value="1"/>
</dbReference>
<organism evidence="3 4">
    <name type="scientific">Rhamnella rubrinervis</name>
    <dbReference type="NCBI Taxonomy" id="2594499"/>
    <lineage>
        <taxon>Eukaryota</taxon>
        <taxon>Viridiplantae</taxon>
        <taxon>Streptophyta</taxon>
        <taxon>Embryophyta</taxon>
        <taxon>Tracheophyta</taxon>
        <taxon>Spermatophyta</taxon>
        <taxon>Magnoliopsida</taxon>
        <taxon>eudicotyledons</taxon>
        <taxon>Gunneridae</taxon>
        <taxon>Pentapetalae</taxon>
        <taxon>rosids</taxon>
        <taxon>fabids</taxon>
        <taxon>Rosales</taxon>
        <taxon>Rhamnaceae</taxon>
        <taxon>rhamnoid group</taxon>
        <taxon>Rhamneae</taxon>
        <taxon>Rhamnella</taxon>
    </lineage>
</organism>
<evidence type="ECO:0000256" key="1">
    <source>
        <dbReference type="ARBA" id="ARBA00009995"/>
    </source>
</evidence>
<name>A0A8K0DT05_9ROSA</name>
<dbReference type="AlphaFoldDB" id="A0A8K0DT05"/>
<sequence length="148" mass="16696">MATNNHHHHNHQNHDHEKASVIVLMVPFPMHSHAHLSLLHTTSKFTLQHLHQPVSALLLDLSAKANRIVIVHDGFVSSAVQDVLSIQNAESYIFQSTTAFTVFGFNCAQFIPIPNELAHEIHNPIQIPSLEGTFSFETLNFIFTLLRH</sequence>
<dbReference type="OrthoDB" id="1278362at2759"/>
<dbReference type="InterPro" id="IPR058980">
    <property type="entry name" value="Glyco_transf_N"/>
</dbReference>
<proteinExistence type="inferred from homology"/>
<dbReference type="EMBL" id="VOIH02000011">
    <property type="protein sequence ID" value="KAF3433709.1"/>
    <property type="molecule type" value="Genomic_DNA"/>
</dbReference>
<dbReference type="Proteomes" id="UP000796880">
    <property type="component" value="Unassembled WGS sequence"/>
</dbReference>
<feature type="domain" description="Glycosyltransferase N-terminal" evidence="2">
    <location>
        <begin position="47"/>
        <end position="142"/>
    </location>
</feature>
<evidence type="ECO:0000313" key="4">
    <source>
        <dbReference type="Proteomes" id="UP000796880"/>
    </source>
</evidence>
<accession>A0A8K0DT05</accession>
<reference evidence="3" key="1">
    <citation type="submission" date="2020-03" db="EMBL/GenBank/DDBJ databases">
        <title>A high-quality chromosome-level genome assembly of a woody plant with both climbing and erect habits, Rhamnella rubrinervis.</title>
        <authorList>
            <person name="Lu Z."/>
            <person name="Yang Y."/>
            <person name="Zhu X."/>
            <person name="Sun Y."/>
        </authorList>
    </citation>
    <scope>NUCLEOTIDE SEQUENCE</scope>
    <source>
        <strain evidence="3">BYM</strain>
        <tissue evidence="3">Leaf</tissue>
    </source>
</reference>